<dbReference type="AlphaFoldDB" id="A0A6A6GP31"/>
<accession>A0A6A6GP31</accession>
<gene>
    <name evidence="2" type="ORF">BDZ85DRAFT_277399</name>
</gene>
<evidence type="ECO:0000256" key="1">
    <source>
        <dbReference type="SAM" id="MobiDB-lite"/>
    </source>
</evidence>
<feature type="region of interest" description="Disordered" evidence="1">
    <location>
        <begin position="1"/>
        <end position="78"/>
    </location>
</feature>
<reference evidence="3" key="1">
    <citation type="journal article" date="2020" name="Stud. Mycol.">
        <title>101 Dothideomycetes genomes: A test case for predicting lifestyles and emergence of pathogens.</title>
        <authorList>
            <person name="Haridas S."/>
            <person name="Albert R."/>
            <person name="Binder M."/>
            <person name="Bloem J."/>
            <person name="LaButti K."/>
            <person name="Salamov A."/>
            <person name="Andreopoulos B."/>
            <person name="Baker S."/>
            <person name="Barry K."/>
            <person name="Bills G."/>
            <person name="Bluhm B."/>
            <person name="Cannon C."/>
            <person name="Castanera R."/>
            <person name="Culley D."/>
            <person name="Daum C."/>
            <person name="Ezra D."/>
            <person name="Gonzalez J."/>
            <person name="Henrissat B."/>
            <person name="Kuo A."/>
            <person name="Liang C."/>
            <person name="Lipzen A."/>
            <person name="Lutzoni F."/>
            <person name="Magnuson J."/>
            <person name="Mondo S."/>
            <person name="Nolan M."/>
            <person name="Ohm R."/>
            <person name="Pangilinan J."/>
            <person name="Park H.-J."/>
            <person name="Ramirez L."/>
            <person name="Alfaro M."/>
            <person name="Sun H."/>
            <person name="Tritt A."/>
            <person name="Yoshinaga Y."/>
            <person name="Zwiers L.-H."/>
            <person name="Turgeon B."/>
            <person name="Goodwin S."/>
            <person name="Spatafora J."/>
            <person name="Crous P."/>
            <person name="Grigoriev I."/>
        </authorList>
    </citation>
    <scope>NUCLEOTIDE SEQUENCE [LARGE SCALE GENOMIC DNA]</scope>
    <source>
        <strain evidence="3">CECT 20119</strain>
    </source>
</reference>
<dbReference type="EMBL" id="ML992501">
    <property type="protein sequence ID" value="KAF2227504.1"/>
    <property type="molecule type" value="Genomic_DNA"/>
</dbReference>
<feature type="compositionally biased region" description="Basic and acidic residues" evidence="1">
    <location>
        <begin position="7"/>
        <end position="24"/>
    </location>
</feature>
<evidence type="ECO:0000313" key="3">
    <source>
        <dbReference type="Proteomes" id="UP000799538"/>
    </source>
</evidence>
<organism evidence="2 3">
    <name type="scientific">Elsinoe ampelina</name>
    <dbReference type="NCBI Taxonomy" id="302913"/>
    <lineage>
        <taxon>Eukaryota</taxon>
        <taxon>Fungi</taxon>
        <taxon>Dikarya</taxon>
        <taxon>Ascomycota</taxon>
        <taxon>Pezizomycotina</taxon>
        <taxon>Dothideomycetes</taxon>
        <taxon>Dothideomycetidae</taxon>
        <taxon>Myriangiales</taxon>
        <taxon>Elsinoaceae</taxon>
        <taxon>Elsinoe</taxon>
    </lineage>
</organism>
<dbReference type="Proteomes" id="UP000799538">
    <property type="component" value="Unassembled WGS sequence"/>
</dbReference>
<protein>
    <submittedName>
        <fullName evidence="2">Uncharacterized protein</fullName>
    </submittedName>
</protein>
<proteinExistence type="predicted"/>
<name>A0A6A6GP31_9PEZI</name>
<sequence length="316" mass="34888">MGKRLPRTVERKTGPDHLAPETKDPPSSPARLSVGQLSGHLEYPFSPPHRQTMKPTVFPTWSSDNETPQNDYRTRLDPRPDFSRALRDMNEGIQAGPQSPASLFDCHTPPGRKASATLVFDMVPPALFVTNPNPWSKESGHIPVWELYKTRNEDSAGPARPAASTDSAAVILQNLRHKCLLGGPSQHDDEDLSGSLPTAQYPKLVQKSHPSCSQPFRRVQTGRVKKSHSTRRKRARVVLIHCFEDRVEALRADTIGEMIIVGCAIAGLVSVICRGVCRSSVVTDIAERFEKAVDEAIDNEEVWKGESVGRVPGAFY</sequence>
<feature type="compositionally biased region" description="Polar residues" evidence="1">
    <location>
        <begin position="59"/>
        <end position="71"/>
    </location>
</feature>
<evidence type="ECO:0000313" key="2">
    <source>
        <dbReference type="EMBL" id="KAF2227504.1"/>
    </source>
</evidence>
<keyword evidence="3" id="KW-1185">Reference proteome</keyword>